<dbReference type="EMBL" id="JARKIF010000027">
    <property type="protein sequence ID" value="KAJ7614071.1"/>
    <property type="molecule type" value="Genomic_DNA"/>
</dbReference>
<accession>A0AAD7FDN5</accession>
<protein>
    <submittedName>
        <fullName evidence="2">Uncharacterized protein</fullName>
    </submittedName>
</protein>
<dbReference type="AlphaFoldDB" id="A0AAD7FDN5"/>
<proteinExistence type="predicted"/>
<sequence length="257" mass="29030">MLNLDPRGECNGFRSLPAPQLSTGSEIEEETLNASFIPQSLLPIRAALTVSISGVWEAPYGSQEPGDLIYGFRDIKTVLYNFQKVNLSVSDRGRTQVNRRVQWQDRSRKRSAAEAAFAQGWHWLKVGDCLADKTRAPWYKLRARRGSRTEDVDVMRMWMPHIGGRSYTFQIPPWGAAINAVIPSLARIPRRHGCRGWTAQIHQAVIRRPPASRQRQWNDEKRMVGTPFASHEETGAANARSRELPPGLKLEQGRYGG</sequence>
<organism evidence="2 3">
    <name type="scientific">Roridomyces roridus</name>
    <dbReference type="NCBI Taxonomy" id="1738132"/>
    <lineage>
        <taxon>Eukaryota</taxon>
        <taxon>Fungi</taxon>
        <taxon>Dikarya</taxon>
        <taxon>Basidiomycota</taxon>
        <taxon>Agaricomycotina</taxon>
        <taxon>Agaricomycetes</taxon>
        <taxon>Agaricomycetidae</taxon>
        <taxon>Agaricales</taxon>
        <taxon>Marasmiineae</taxon>
        <taxon>Mycenaceae</taxon>
        <taxon>Roridomyces</taxon>
    </lineage>
</organism>
<reference evidence="2" key="1">
    <citation type="submission" date="2023-03" db="EMBL/GenBank/DDBJ databases">
        <title>Massive genome expansion in bonnet fungi (Mycena s.s.) driven by repeated elements and novel gene families across ecological guilds.</title>
        <authorList>
            <consortium name="Lawrence Berkeley National Laboratory"/>
            <person name="Harder C.B."/>
            <person name="Miyauchi S."/>
            <person name="Viragh M."/>
            <person name="Kuo A."/>
            <person name="Thoen E."/>
            <person name="Andreopoulos B."/>
            <person name="Lu D."/>
            <person name="Skrede I."/>
            <person name="Drula E."/>
            <person name="Henrissat B."/>
            <person name="Morin E."/>
            <person name="Kohler A."/>
            <person name="Barry K."/>
            <person name="LaButti K."/>
            <person name="Morin E."/>
            <person name="Salamov A."/>
            <person name="Lipzen A."/>
            <person name="Mereny Z."/>
            <person name="Hegedus B."/>
            <person name="Baldrian P."/>
            <person name="Stursova M."/>
            <person name="Weitz H."/>
            <person name="Taylor A."/>
            <person name="Grigoriev I.V."/>
            <person name="Nagy L.G."/>
            <person name="Martin F."/>
            <person name="Kauserud H."/>
        </authorList>
    </citation>
    <scope>NUCLEOTIDE SEQUENCE</scope>
    <source>
        <strain evidence="2">9284</strain>
    </source>
</reference>
<evidence type="ECO:0000313" key="3">
    <source>
        <dbReference type="Proteomes" id="UP001221142"/>
    </source>
</evidence>
<keyword evidence="3" id="KW-1185">Reference proteome</keyword>
<gene>
    <name evidence="2" type="ORF">FB45DRAFT_1008829</name>
</gene>
<comment type="caution">
    <text evidence="2">The sequence shown here is derived from an EMBL/GenBank/DDBJ whole genome shotgun (WGS) entry which is preliminary data.</text>
</comment>
<evidence type="ECO:0000313" key="2">
    <source>
        <dbReference type="EMBL" id="KAJ7614071.1"/>
    </source>
</evidence>
<name>A0AAD7FDN5_9AGAR</name>
<evidence type="ECO:0000256" key="1">
    <source>
        <dbReference type="SAM" id="MobiDB-lite"/>
    </source>
</evidence>
<dbReference type="Proteomes" id="UP001221142">
    <property type="component" value="Unassembled WGS sequence"/>
</dbReference>
<feature type="region of interest" description="Disordered" evidence="1">
    <location>
        <begin position="209"/>
        <end position="257"/>
    </location>
</feature>